<feature type="binding site" evidence="13">
    <location>
        <position position="11"/>
    </location>
    <ligand>
        <name>Mg(2+)</name>
        <dbReference type="ChEBI" id="CHEBI:18420"/>
    </ligand>
</feature>
<dbReference type="Pfam" id="PF13419">
    <property type="entry name" value="HAD_2"/>
    <property type="match status" value="1"/>
</dbReference>
<sequence length="228" mass="25051">MRYKAVLFDLDGTLVDSIPDIAQGANLMLHDLGFAALSVEQISTFVGKGTHHLIDLCLKEVTQQASIDPTLQQQARRLFAHHYDHQTKHSISKVFPGVIEGLDRFQQAGCRLAVVTNKPMQFVPDLLRLMHLDHYFDLLVGGDTCAEKKPHPMPFLYACEKLGVSPTDALVIGDSGNDSIAARQAGIDVLLVPYGYNEGKDVQDLDCDGIVFSIVEAAQWAAQPNTTH</sequence>
<keyword evidence="7" id="KW-0113">Calvin cycle</keyword>
<dbReference type="InterPro" id="IPR041492">
    <property type="entry name" value="HAD_2"/>
</dbReference>
<evidence type="ECO:0000256" key="12">
    <source>
        <dbReference type="ARBA" id="ARBA00059247"/>
    </source>
</evidence>
<protein>
    <recommendedName>
        <fullName evidence="6 13">Phosphoglycolate phosphatase</fullName>
        <shortName evidence="13">PGP</shortName>
        <shortName evidence="13">PGPase</shortName>
        <ecNumber evidence="6 13">3.1.3.18</ecNumber>
    </recommendedName>
</protein>
<dbReference type="PANTHER" id="PTHR43434:SF1">
    <property type="entry name" value="PHOSPHOGLYCOLATE PHOSPHATASE"/>
    <property type="match status" value="1"/>
</dbReference>
<keyword evidence="10 13" id="KW-0460">Magnesium</keyword>
<dbReference type="SFLD" id="SFLDG01135">
    <property type="entry name" value="C1.5.6:_HAD__Beta-PGM__Phospha"/>
    <property type="match status" value="1"/>
</dbReference>
<keyword evidence="8 13" id="KW-0479">Metal-binding</keyword>
<dbReference type="CDD" id="cd16417">
    <property type="entry name" value="HAD_PGPase"/>
    <property type="match status" value="1"/>
</dbReference>
<dbReference type="GO" id="GO:0008967">
    <property type="term" value="F:phosphoglycolate phosphatase activity"/>
    <property type="evidence" value="ECO:0007669"/>
    <property type="project" value="UniProtKB-UniRule"/>
</dbReference>
<evidence type="ECO:0000256" key="5">
    <source>
        <dbReference type="ARBA" id="ARBA00011233"/>
    </source>
</evidence>
<comment type="subunit">
    <text evidence="5">Homotrimer.</text>
</comment>
<evidence type="ECO:0000256" key="3">
    <source>
        <dbReference type="ARBA" id="ARBA00004818"/>
    </source>
</evidence>
<dbReference type="NCBIfam" id="NF009695">
    <property type="entry name" value="PRK13222.1-2"/>
    <property type="match status" value="1"/>
</dbReference>
<dbReference type="PANTHER" id="PTHR43434">
    <property type="entry name" value="PHOSPHOGLYCOLATE PHOSPHATASE"/>
    <property type="match status" value="1"/>
</dbReference>
<dbReference type="Gene3D" id="3.40.50.1000">
    <property type="entry name" value="HAD superfamily/HAD-like"/>
    <property type="match status" value="1"/>
</dbReference>
<evidence type="ECO:0000256" key="4">
    <source>
        <dbReference type="ARBA" id="ARBA00006171"/>
    </source>
</evidence>
<dbReference type="GO" id="GO:0005829">
    <property type="term" value="C:cytosol"/>
    <property type="evidence" value="ECO:0007669"/>
    <property type="project" value="TreeGrafter"/>
</dbReference>
<feature type="active site" description="Nucleophile" evidence="13">
    <location>
        <position position="9"/>
    </location>
</feature>
<evidence type="ECO:0000256" key="6">
    <source>
        <dbReference type="ARBA" id="ARBA00013078"/>
    </source>
</evidence>
<dbReference type="OrthoDB" id="9807630at2"/>
<evidence type="ECO:0000256" key="13">
    <source>
        <dbReference type="HAMAP-Rule" id="MF_00495"/>
    </source>
</evidence>
<dbReference type="Gene3D" id="1.10.150.240">
    <property type="entry name" value="Putative phosphatase, domain 2"/>
    <property type="match status" value="1"/>
</dbReference>
<comment type="catalytic activity">
    <reaction evidence="1 13">
        <text>2-phosphoglycolate + H2O = glycolate + phosphate</text>
        <dbReference type="Rhea" id="RHEA:14369"/>
        <dbReference type="ChEBI" id="CHEBI:15377"/>
        <dbReference type="ChEBI" id="CHEBI:29805"/>
        <dbReference type="ChEBI" id="CHEBI:43474"/>
        <dbReference type="ChEBI" id="CHEBI:58033"/>
        <dbReference type="EC" id="3.1.3.18"/>
    </reaction>
</comment>
<reference evidence="14 15" key="1">
    <citation type="submission" date="2017-01" db="EMBL/GenBank/DDBJ databases">
        <title>Complete Genome Sequence of Paenalcaligenes hominis, Isolated from a paraplegic Patient with neurogenic bladder.</title>
        <authorList>
            <person name="Mukhopadhyay R."/>
            <person name="Joaquin J."/>
            <person name="Hogue R."/>
            <person name="Kilaru A."/>
            <person name="Jospin G."/>
            <person name="Mars K."/>
            <person name="Eisen J.A."/>
            <person name="Chaturvedi V."/>
        </authorList>
    </citation>
    <scope>NUCLEOTIDE SEQUENCE [LARGE SCALE GENOMIC DNA]</scope>
    <source>
        <strain evidence="14 15">15S00501</strain>
    </source>
</reference>
<dbReference type="InterPro" id="IPR036412">
    <property type="entry name" value="HAD-like_sf"/>
</dbReference>
<accession>A0A1U9K1B4</accession>
<evidence type="ECO:0000313" key="15">
    <source>
        <dbReference type="Proteomes" id="UP000189369"/>
    </source>
</evidence>
<dbReference type="GO" id="GO:0019253">
    <property type="term" value="P:reductive pentose-phosphate cycle"/>
    <property type="evidence" value="ECO:0007669"/>
    <property type="project" value="UniProtKB-KW"/>
</dbReference>
<dbReference type="SUPFAM" id="SSF56784">
    <property type="entry name" value="HAD-like"/>
    <property type="match status" value="1"/>
</dbReference>
<evidence type="ECO:0000256" key="1">
    <source>
        <dbReference type="ARBA" id="ARBA00000830"/>
    </source>
</evidence>
<feature type="binding site" evidence="13">
    <location>
        <position position="174"/>
    </location>
    <ligand>
        <name>Mg(2+)</name>
        <dbReference type="ChEBI" id="CHEBI:18420"/>
    </ligand>
</feature>
<comment type="similarity">
    <text evidence="4 13">Belongs to the HAD-like hydrolase superfamily. CbbY/CbbZ/Gph/YieH family.</text>
</comment>
<dbReference type="NCBIfam" id="TIGR01509">
    <property type="entry name" value="HAD-SF-IA-v3"/>
    <property type="match status" value="1"/>
</dbReference>
<dbReference type="KEGG" id="phn:PAEH1_09505"/>
<dbReference type="InterPro" id="IPR006439">
    <property type="entry name" value="HAD-SF_hydro_IA"/>
</dbReference>
<comment type="cofactor">
    <cofactor evidence="2 13">
        <name>Mg(2+)</name>
        <dbReference type="ChEBI" id="CHEBI:18420"/>
    </cofactor>
</comment>
<comment type="function">
    <text evidence="12 13">Specifically catalyzes the dephosphorylation of 2-phosphoglycolate. Is involved in the dissimilation of the intracellular 2-phosphoglycolate formed during the DNA repair of 3'-phosphoglycolate ends, a major class of DNA lesions induced by oxidative stress.</text>
</comment>
<dbReference type="FunFam" id="3.40.50.1000:FF:000022">
    <property type="entry name" value="Phosphoglycolate phosphatase"/>
    <property type="match status" value="1"/>
</dbReference>
<dbReference type="InterPro" id="IPR023214">
    <property type="entry name" value="HAD_sf"/>
</dbReference>
<dbReference type="Proteomes" id="UP000189369">
    <property type="component" value="Chromosome"/>
</dbReference>
<evidence type="ECO:0000256" key="8">
    <source>
        <dbReference type="ARBA" id="ARBA00022723"/>
    </source>
</evidence>
<dbReference type="GO" id="GO:0006281">
    <property type="term" value="P:DNA repair"/>
    <property type="evidence" value="ECO:0007669"/>
    <property type="project" value="TreeGrafter"/>
</dbReference>
<evidence type="ECO:0000256" key="2">
    <source>
        <dbReference type="ARBA" id="ARBA00001946"/>
    </source>
</evidence>
<evidence type="ECO:0000256" key="10">
    <source>
        <dbReference type="ARBA" id="ARBA00022842"/>
    </source>
</evidence>
<dbReference type="InterPro" id="IPR050155">
    <property type="entry name" value="HAD-like_hydrolase_sf"/>
</dbReference>
<dbReference type="EMBL" id="CP019697">
    <property type="protein sequence ID" value="AQS51739.1"/>
    <property type="molecule type" value="Genomic_DNA"/>
</dbReference>
<dbReference type="SFLD" id="SFLDG01129">
    <property type="entry name" value="C1.5:_HAD__Beta-PGM__Phosphata"/>
    <property type="match status" value="1"/>
</dbReference>
<name>A0A1U9K1B4_9BURK</name>
<dbReference type="NCBIfam" id="TIGR01449">
    <property type="entry name" value="PGP_bact"/>
    <property type="match status" value="1"/>
</dbReference>
<evidence type="ECO:0000313" key="14">
    <source>
        <dbReference type="EMBL" id="AQS51739.1"/>
    </source>
</evidence>
<keyword evidence="9 13" id="KW-0378">Hydrolase</keyword>
<dbReference type="GO" id="GO:0046872">
    <property type="term" value="F:metal ion binding"/>
    <property type="evidence" value="ECO:0007669"/>
    <property type="project" value="UniProtKB-KW"/>
</dbReference>
<keyword evidence="11 13" id="KW-0119">Carbohydrate metabolism</keyword>
<gene>
    <name evidence="14" type="ORF">PAEH1_09505</name>
</gene>
<comment type="pathway">
    <text evidence="3 13">Organic acid metabolism; glycolate biosynthesis; glycolate from 2-phosphoglycolate: step 1/1.</text>
</comment>
<evidence type="ECO:0000256" key="11">
    <source>
        <dbReference type="ARBA" id="ARBA00023277"/>
    </source>
</evidence>
<dbReference type="EC" id="3.1.3.18" evidence="6 13"/>
<dbReference type="InterPro" id="IPR037512">
    <property type="entry name" value="PGPase_prok"/>
</dbReference>
<dbReference type="AlphaFoldDB" id="A0A1U9K1B4"/>
<dbReference type="UniPathway" id="UPA00865">
    <property type="reaction ID" value="UER00834"/>
</dbReference>
<dbReference type="SFLD" id="SFLDS00003">
    <property type="entry name" value="Haloacid_Dehalogenase"/>
    <property type="match status" value="1"/>
</dbReference>
<organism evidence="14 15">
    <name type="scientific">Paenalcaligenes hominis</name>
    <dbReference type="NCBI Taxonomy" id="643674"/>
    <lineage>
        <taxon>Bacteria</taxon>
        <taxon>Pseudomonadati</taxon>
        <taxon>Pseudomonadota</taxon>
        <taxon>Betaproteobacteria</taxon>
        <taxon>Burkholderiales</taxon>
        <taxon>Alcaligenaceae</taxon>
        <taxon>Paenalcaligenes</taxon>
    </lineage>
</organism>
<evidence type="ECO:0000256" key="7">
    <source>
        <dbReference type="ARBA" id="ARBA00022567"/>
    </source>
</evidence>
<dbReference type="HAMAP" id="MF_00495">
    <property type="entry name" value="GPH_hydrolase_bact"/>
    <property type="match status" value="1"/>
</dbReference>
<feature type="binding site" evidence="13">
    <location>
        <position position="9"/>
    </location>
    <ligand>
        <name>Mg(2+)</name>
        <dbReference type="ChEBI" id="CHEBI:18420"/>
    </ligand>
</feature>
<dbReference type="NCBIfam" id="TIGR01549">
    <property type="entry name" value="HAD-SF-IA-v1"/>
    <property type="match status" value="1"/>
</dbReference>
<evidence type="ECO:0000256" key="9">
    <source>
        <dbReference type="ARBA" id="ARBA00022801"/>
    </source>
</evidence>
<dbReference type="GO" id="GO:0046295">
    <property type="term" value="P:glycolate biosynthetic process"/>
    <property type="evidence" value="ECO:0007669"/>
    <property type="project" value="UniProtKB-UniRule"/>
</dbReference>
<dbReference type="InterPro" id="IPR023198">
    <property type="entry name" value="PGP-like_dom2"/>
</dbReference>
<dbReference type="STRING" id="643674.PAEH1_09505"/>
<proteinExistence type="inferred from homology"/>